<comment type="caution">
    <text evidence="2">The sequence shown here is derived from an EMBL/GenBank/DDBJ whole genome shotgun (WGS) entry which is preliminary data.</text>
</comment>
<gene>
    <name evidence="2" type="ORF">ATEIFO6365_0003043700</name>
</gene>
<dbReference type="SUPFAM" id="SSF102198">
    <property type="entry name" value="Putative cyclase"/>
    <property type="match status" value="1"/>
</dbReference>
<dbReference type="Pfam" id="PF04199">
    <property type="entry name" value="Cyclase"/>
    <property type="match status" value="1"/>
</dbReference>
<dbReference type="Gene3D" id="3.50.30.50">
    <property type="entry name" value="Putative cyclase"/>
    <property type="match status" value="1"/>
</dbReference>
<name>A0A5M3YRX9_ASPTE</name>
<dbReference type="EMBL" id="BLJY01000003">
    <property type="protein sequence ID" value="GFF14371.1"/>
    <property type="molecule type" value="Genomic_DNA"/>
</dbReference>
<dbReference type="OrthoDB" id="5396at2759"/>
<dbReference type="Proteomes" id="UP000452235">
    <property type="component" value="Unassembled WGS sequence"/>
</dbReference>
<comment type="similarity">
    <text evidence="1">Belongs to the Cyclase 1 superfamily.</text>
</comment>
<dbReference type="InterPro" id="IPR007325">
    <property type="entry name" value="KFase/CYL"/>
</dbReference>
<evidence type="ECO:0000256" key="1">
    <source>
        <dbReference type="ARBA" id="ARBA00007865"/>
    </source>
</evidence>
<accession>A0A5M3YRX9</accession>
<protein>
    <submittedName>
        <fullName evidence="2">Cyclase family protein</fullName>
    </submittedName>
</protein>
<dbReference type="AlphaFoldDB" id="A0A5M3YRX9"/>
<evidence type="ECO:0000313" key="2">
    <source>
        <dbReference type="EMBL" id="GFF14371.1"/>
    </source>
</evidence>
<dbReference type="PANTHER" id="PTHR34861:SF10">
    <property type="entry name" value="CYCLASE"/>
    <property type="match status" value="1"/>
</dbReference>
<organism evidence="2 3">
    <name type="scientific">Aspergillus terreus</name>
    <dbReference type="NCBI Taxonomy" id="33178"/>
    <lineage>
        <taxon>Eukaryota</taxon>
        <taxon>Fungi</taxon>
        <taxon>Dikarya</taxon>
        <taxon>Ascomycota</taxon>
        <taxon>Pezizomycotina</taxon>
        <taxon>Eurotiomycetes</taxon>
        <taxon>Eurotiomycetidae</taxon>
        <taxon>Eurotiales</taxon>
        <taxon>Aspergillaceae</taxon>
        <taxon>Aspergillus</taxon>
        <taxon>Aspergillus subgen. Circumdati</taxon>
    </lineage>
</organism>
<dbReference type="GO" id="GO:0004061">
    <property type="term" value="F:arylformamidase activity"/>
    <property type="evidence" value="ECO:0007669"/>
    <property type="project" value="InterPro"/>
</dbReference>
<sequence>MVVSERLGRLASTLSPTMSVQQPDQIPWDPNCDHFPSRKDLPKIPGAPDGAAWVWGKDDSLGRVNLLTPKRVKAAAAEIQTGEMIRLDLPVNVPAVPSFGRETFQHTIKPLTKGVAYDDCYVMNTQSSTQWDGLRHVAHIATKTFYNGVKESDIEGPNANHRNGIHHWAAHGIAGRAVLLDYWHYARSHGITYDPNTSHAISLADLRACAAAQGLDIRPAAQGGHMRPGDILLVRSGFVENYAALSAEAWRAAATRDGPDQRWAGVKQEDAMLDWLHDCYFAAVAGDSPTFECWPAVDGRGLMHQDFLALWGMPLGEMWDLERLATRCRELGRWTFFLTSAPANVPGGVGSHPNATAIL</sequence>
<evidence type="ECO:0000313" key="3">
    <source>
        <dbReference type="Proteomes" id="UP000452235"/>
    </source>
</evidence>
<dbReference type="VEuPathDB" id="FungiDB:ATEG_00438"/>
<dbReference type="PANTHER" id="PTHR34861">
    <property type="match status" value="1"/>
</dbReference>
<reference evidence="2 3" key="1">
    <citation type="submission" date="2020-01" db="EMBL/GenBank/DDBJ databases">
        <title>Aspergillus terreus IFO 6365 whole genome shotgun sequence.</title>
        <authorList>
            <person name="Kanamasa S."/>
            <person name="Takahashi H."/>
        </authorList>
    </citation>
    <scope>NUCLEOTIDE SEQUENCE [LARGE SCALE GENOMIC DNA]</scope>
    <source>
        <strain evidence="2 3">IFO 6365</strain>
    </source>
</reference>
<dbReference type="PROSITE" id="PS00018">
    <property type="entry name" value="EF_HAND_1"/>
    <property type="match status" value="1"/>
</dbReference>
<proteinExistence type="inferred from homology"/>
<dbReference type="GO" id="GO:0019441">
    <property type="term" value="P:L-tryptophan catabolic process to kynurenine"/>
    <property type="evidence" value="ECO:0007669"/>
    <property type="project" value="InterPro"/>
</dbReference>
<dbReference type="InterPro" id="IPR018247">
    <property type="entry name" value="EF_Hand_1_Ca_BS"/>
</dbReference>
<keyword evidence="3" id="KW-1185">Reference proteome</keyword>
<dbReference type="InterPro" id="IPR037175">
    <property type="entry name" value="KFase_sf"/>
</dbReference>